<organism evidence="8 9">
    <name type="scientific">Rotaria socialis</name>
    <dbReference type="NCBI Taxonomy" id="392032"/>
    <lineage>
        <taxon>Eukaryota</taxon>
        <taxon>Metazoa</taxon>
        <taxon>Spiralia</taxon>
        <taxon>Gnathifera</taxon>
        <taxon>Rotifera</taxon>
        <taxon>Eurotatoria</taxon>
        <taxon>Bdelloidea</taxon>
        <taxon>Philodinida</taxon>
        <taxon>Philodinidae</taxon>
        <taxon>Rotaria</taxon>
    </lineage>
</organism>
<keyword evidence="6" id="KW-0175">Coiled coil</keyword>
<dbReference type="InterPro" id="IPR001680">
    <property type="entry name" value="WD40_rpt"/>
</dbReference>
<feature type="transmembrane region" description="Helical" evidence="7">
    <location>
        <begin position="550"/>
        <end position="571"/>
    </location>
</feature>
<feature type="repeat" description="WD" evidence="5">
    <location>
        <begin position="136"/>
        <end position="158"/>
    </location>
</feature>
<feature type="repeat" description="WD" evidence="5">
    <location>
        <begin position="55"/>
        <end position="96"/>
    </location>
</feature>
<feature type="transmembrane region" description="Helical" evidence="7">
    <location>
        <begin position="403"/>
        <end position="424"/>
    </location>
</feature>
<keyword evidence="7" id="KW-0472">Membrane</keyword>
<keyword evidence="3" id="KW-0677">Repeat</keyword>
<evidence type="ECO:0000256" key="4">
    <source>
        <dbReference type="ARBA" id="ARBA00023224"/>
    </source>
</evidence>
<dbReference type="AlphaFoldDB" id="A0A820W4D1"/>
<dbReference type="GO" id="GO:0007165">
    <property type="term" value="P:signal transduction"/>
    <property type="evidence" value="ECO:0007669"/>
    <property type="project" value="UniProtKB-KW"/>
</dbReference>
<gene>
    <name evidence="8" type="ORF">TOA249_LOCUS4339</name>
</gene>
<dbReference type="InterPro" id="IPR001632">
    <property type="entry name" value="WD40_G-protein_beta-like"/>
</dbReference>
<dbReference type="Proteomes" id="UP000663838">
    <property type="component" value="Unassembled WGS sequence"/>
</dbReference>
<feature type="repeat" description="WD" evidence="5">
    <location>
        <begin position="159"/>
        <end position="202"/>
    </location>
</feature>
<keyword evidence="7" id="KW-0812">Transmembrane</keyword>
<accession>A0A820W4D1</accession>
<reference evidence="8" key="1">
    <citation type="submission" date="2021-02" db="EMBL/GenBank/DDBJ databases">
        <authorList>
            <person name="Nowell W R."/>
        </authorList>
    </citation>
    <scope>NUCLEOTIDE SEQUENCE</scope>
</reference>
<keyword evidence="4" id="KW-0807">Transducer</keyword>
<dbReference type="InterPro" id="IPR015943">
    <property type="entry name" value="WD40/YVTN_repeat-like_dom_sf"/>
</dbReference>
<feature type="coiled-coil region" evidence="6">
    <location>
        <begin position="5"/>
        <end position="35"/>
    </location>
</feature>
<comment type="caution">
    <text evidence="8">The sequence shown here is derived from an EMBL/GenBank/DDBJ whole genome shotgun (WGS) entry which is preliminary data.</text>
</comment>
<feature type="repeat" description="WD" evidence="5">
    <location>
        <begin position="203"/>
        <end position="244"/>
    </location>
</feature>
<feature type="transmembrane region" description="Helical" evidence="7">
    <location>
        <begin position="591"/>
        <end position="613"/>
    </location>
</feature>
<evidence type="ECO:0000256" key="1">
    <source>
        <dbReference type="ARBA" id="ARBA00009768"/>
    </source>
</evidence>
<protein>
    <submittedName>
        <fullName evidence="8">Uncharacterized protein</fullName>
    </submittedName>
</protein>
<dbReference type="Gene3D" id="1.20.1070.10">
    <property type="entry name" value="Rhodopsin 7-helix transmembrane proteins"/>
    <property type="match status" value="1"/>
</dbReference>
<dbReference type="PROSITE" id="PS50082">
    <property type="entry name" value="WD_REPEATS_2"/>
    <property type="match status" value="5"/>
</dbReference>
<name>A0A820W4D1_9BILA</name>
<dbReference type="InterPro" id="IPR036322">
    <property type="entry name" value="WD40_repeat_dom_sf"/>
</dbReference>
<proteinExistence type="inferred from homology"/>
<evidence type="ECO:0000256" key="5">
    <source>
        <dbReference type="PROSITE-ProRule" id="PRU00221"/>
    </source>
</evidence>
<dbReference type="PANTHER" id="PTHR19850">
    <property type="entry name" value="GUANINE NUCLEOTIDE-BINDING PROTEIN BETA G PROTEIN BETA"/>
    <property type="match status" value="1"/>
</dbReference>
<feature type="transmembrane region" description="Helical" evidence="7">
    <location>
        <begin position="372"/>
        <end position="391"/>
    </location>
</feature>
<evidence type="ECO:0000256" key="3">
    <source>
        <dbReference type="ARBA" id="ARBA00022737"/>
    </source>
</evidence>
<dbReference type="PRINTS" id="PR00319">
    <property type="entry name" value="GPROTEINB"/>
</dbReference>
<dbReference type="SUPFAM" id="SSF50978">
    <property type="entry name" value="WD40 repeat-like"/>
    <property type="match status" value="1"/>
</dbReference>
<dbReference type="Gene3D" id="2.130.10.10">
    <property type="entry name" value="YVTN repeat-like/Quinoprotein amine dehydrogenase"/>
    <property type="match status" value="1"/>
</dbReference>
<dbReference type="SUPFAM" id="SSF81321">
    <property type="entry name" value="Family A G protein-coupled receptor-like"/>
    <property type="match status" value="1"/>
</dbReference>
<evidence type="ECO:0000256" key="2">
    <source>
        <dbReference type="ARBA" id="ARBA00022574"/>
    </source>
</evidence>
<dbReference type="InterPro" id="IPR016346">
    <property type="entry name" value="G-protein_beta_1-5"/>
</dbReference>
<feature type="transmembrane region" description="Helical" evidence="7">
    <location>
        <begin position="473"/>
        <end position="499"/>
    </location>
</feature>
<dbReference type="InterPro" id="IPR020472">
    <property type="entry name" value="WD40_PAC1"/>
</dbReference>
<comment type="similarity">
    <text evidence="1">Belongs to the WD repeat G protein beta family.</text>
</comment>
<dbReference type="PROSITE" id="PS50294">
    <property type="entry name" value="WD_REPEATS_REGION"/>
    <property type="match status" value="4"/>
</dbReference>
<keyword evidence="7" id="KW-1133">Transmembrane helix</keyword>
<sequence>MSAIAESLDDLVREAEILKTRLEEERAKFNDMELTIVAEKLDPLPPFSTKSRRILKGHQGKVLAIDWSYDKRHMVSTSQDGKLILWDAFTTNKEHVITMSTTWVLACAYSPSAMAVACGGLDNKLTLYSLHMDDDLLTASGDSTAKLWDVESSTPIQTFQGHQADVMGIDVSPSEAGNIFVSASADHIAMVWDIRTGSYVQTFEGHESDVNAVRFYPSGDAFVSASDDATCRLFDLRADRQVAIYKKESIIFSCNAVDFSLSGRLLFAGYSDYCVNVWDTLKGSRVVTLYGHENRVSSLQVSPDGTALGTGSWDTTIRLRGTSTGLLLLLKTIFDAVPLLWTFIFDTKFFLQDEQINGSRLLCVLSRSTDIFVSWSIGFVILACTVRLVTIVHGKYLPQPTRLHVFVLILLMMVCGLIYNWHIFYYPNLVKSTFVDNNNRSFTYCNVLFGRQMGYFSFSGFQVTQELFYNGPIINFIVSSIIPFTIVASTNVVIIVYVLKVPAKRTSRLNLHHNGNLSRQDLPRSDSSRSSIRHMANQLTKKDVSYETTITLTTSFVFLTTNSIASIYVYVKSSYRSNQARVTEDLKASNVYLILRMLALIDTVFEFYIYFITGKKFRQEVFRVIVEILQHTPLKHYFKFTCLPSTTRTATLTNNNNNHNHNHNHTDEKMTKTADSCSDLLEQRKIINLRYYDVNETLDRIESTV</sequence>
<dbReference type="EMBL" id="CAJOBS010000164">
    <property type="protein sequence ID" value="CAF4512071.1"/>
    <property type="molecule type" value="Genomic_DNA"/>
</dbReference>
<evidence type="ECO:0000313" key="9">
    <source>
        <dbReference type="Proteomes" id="UP000663838"/>
    </source>
</evidence>
<dbReference type="PRINTS" id="PR00320">
    <property type="entry name" value="GPROTEINBRPT"/>
</dbReference>
<dbReference type="CDD" id="cd00200">
    <property type="entry name" value="WD40"/>
    <property type="match status" value="1"/>
</dbReference>
<dbReference type="Pfam" id="PF00400">
    <property type="entry name" value="WD40"/>
    <property type="match status" value="1"/>
</dbReference>
<feature type="repeat" description="WD" evidence="5">
    <location>
        <begin position="289"/>
        <end position="319"/>
    </location>
</feature>
<keyword evidence="2 5" id="KW-0853">WD repeat</keyword>
<evidence type="ECO:0000256" key="6">
    <source>
        <dbReference type="SAM" id="Coils"/>
    </source>
</evidence>
<evidence type="ECO:0000256" key="7">
    <source>
        <dbReference type="SAM" id="Phobius"/>
    </source>
</evidence>
<evidence type="ECO:0000313" key="8">
    <source>
        <dbReference type="EMBL" id="CAF4512071.1"/>
    </source>
</evidence>
<dbReference type="SMART" id="SM00320">
    <property type="entry name" value="WD40"/>
    <property type="match status" value="6"/>
</dbReference>
<dbReference type="Pfam" id="PF25391">
    <property type="entry name" value="WD40_Gbeta"/>
    <property type="match status" value="1"/>
</dbReference>